<dbReference type="InterPro" id="IPR035516">
    <property type="entry name" value="Gyrase/topoIV_suA_C"/>
</dbReference>
<dbReference type="EMBL" id="JACHID010000002">
    <property type="protein sequence ID" value="MBB5021168.1"/>
    <property type="molecule type" value="Genomic_DNA"/>
</dbReference>
<dbReference type="Gene3D" id="2.120.10.90">
    <property type="entry name" value="DNA gyrase/topoisomerase IV, subunit A, C-terminal"/>
    <property type="match status" value="1"/>
</dbReference>
<dbReference type="InterPro" id="IPR050220">
    <property type="entry name" value="Type_II_DNA_Topoisomerases"/>
</dbReference>
<keyword evidence="9" id="KW-0963">Cytoplasm</keyword>
<dbReference type="GO" id="GO:0006261">
    <property type="term" value="P:DNA-templated DNA replication"/>
    <property type="evidence" value="ECO:0007669"/>
    <property type="project" value="UniProtKB-UniRule"/>
</dbReference>
<dbReference type="InterPro" id="IPR013760">
    <property type="entry name" value="Topo_IIA-like_dom_sf"/>
</dbReference>
<evidence type="ECO:0000256" key="7">
    <source>
        <dbReference type="ARBA" id="ARBA00023235"/>
    </source>
</evidence>
<dbReference type="Gene3D" id="3.30.1360.40">
    <property type="match status" value="1"/>
</dbReference>
<organism evidence="12 13">
    <name type="scientific">Desulfurispira natronophila</name>
    <dbReference type="NCBI Taxonomy" id="682562"/>
    <lineage>
        <taxon>Bacteria</taxon>
        <taxon>Pseudomonadati</taxon>
        <taxon>Chrysiogenota</taxon>
        <taxon>Chrysiogenia</taxon>
        <taxon>Chrysiogenales</taxon>
        <taxon>Chrysiogenaceae</taxon>
        <taxon>Desulfurispira</taxon>
    </lineage>
</organism>
<evidence type="ECO:0000256" key="8">
    <source>
        <dbReference type="ARBA" id="ARBA00063644"/>
    </source>
</evidence>
<evidence type="ECO:0000256" key="9">
    <source>
        <dbReference type="HAMAP-Rule" id="MF_01897"/>
    </source>
</evidence>
<dbReference type="InterPro" id="IPR013757">
    <property type="entry name" value="Topo_IIA_A_a_sf"/>
</dbReference>
<dbReference type="InterPro" id="IPR013758">
    <property type="entry name" value="Topo_IIA_A/C_ab"/>
</dbReference>
<dbReference type="PROSITE" id="PS52040">
    <property type="entry name" value="TOPO_IIA"/>
    <property type="match status" value="1"/>
</dbReference>
<evidence type="ECO:0000313" key="12">
    <source>
        <dbReference type="EMBL" id="MBB5021168.1"/>
    </source>
</evidence>
<dbReference type="Proteomes" id="UP000528322">
    <property type="component" value="Unassembled WGS sequence"/>
</dbReference>
<evidence type="ECO:0000256" key="2">
    <source>
        <dbReference type="ARBA" id="ARBA00008263"/>
    </source>
</evidence>
<feature type="short sequence motif" description="GyrA-box" evidence="9">
    <location>
        <begin position="528"/>
        <end position="534"/>
    </location>
</feature>
<comment type="subcellular location">
    <subcellularLocation>
        <location evidence="9">Cytoplasm</location>
    </subcellularLocation>
</comment>
<dbReference type="NCBIfam" id="NF004043">
    <property type="entry name" value="PRK05560.1"/>
    <property type="match status" value="1"/>
</dbReference>
<comment type="catalytic activity">
    <reaction evidence="1 9 10">
        <text>ATP-dependent breakage, passage and rejoining of double-stranded DNA.</text>
        <dbReference type="EC" id="5.6.2.2"/>
    </reaction>
</comment>
<feature type="active site" description="O-(5'-phospho-DNA)-tyrosine intermediate" evidence="9 10">
    <location>
        <position position="125"/>
    </location>
</feature>
<dbReference type="CDD" id="cd00187">
    <property type="entry name" value="TOP4c"/>
    <property type="match status" value="1"/>
</dbReference>
<dbReference type="FunFam" id="2.120.10.90:FF:000005">
    <property type="entry name" value="DNA topoisomerase 4 subunit A"/>
    <property type="match status" value="1"/>
</dbReference>
<comment type="subunit">
    <text evidence="9">Heterotetramer, composed of two GyrA and two GyrB chains. In the heterotetramer, GyrA contains the active site tyrosine that forms a transient covalent intermediate with DNA, while GyrB binds cofactors and catalyzes ATP hydrolysis.</text>
</comment>
<dbReference type="FunFam" id="3.90.199.10:FF:000001">
    <property type="entry name" value="DNA gyrase subunit A"/>
    <property type="match status" value="1"/>
</dbReference>
<evidence type="ECO:0000256" key="4">
    <source>
        <dbReference type="ARBA" id="ARBA00022840"/>
    </source>
</evidence>
<evidence type="ECO:0000259" key="11">
    <source>
        <dbReference type="PROSITE" id="PS52040"/>
    </source>
</evidence>
<dbReference type="FunFam" id="3.30.1360.40:FF:000002">
    <property type="entry name" value="DNA gyrase subunit A"/>
    <property type="match status" value="1"/>
</dbReference>
<dbReference type="PANTHER" id="PTHR43493:SF5">
    <property type="entry name" value="DNA GYRASE SUBUNIT A, CHLOROPLASTIC_MITOCHONDRIAL"/>
    <property type="match status" value="1"/>
</dbReference>
<dbReference type="NCBIfam" id="NF004044">
    <property type="entry name" value="PRK05561.1"/>
    <property type="match status" value="1"/>
</dbReference>
<keyword evidence="7 9" id="KW-0413">Isomerase</keyword>
<comment type="miscellaneous">
    <text evidence="9">Few gyrases are as efficient as E.coli at forming negative supercoils. Not all organisms have 2 type II topoisomerases; in organisms with a single type II topoisomerase this enzyme also has to decatenate newly replicated chromosomes.</text>
</comment>
<keyword evidence="6 9" id="KW-0238">DNA-binding</keyword>
<name>A0A7W8DGF0_9BACT</name>
<dbReference type="InterPro" id="IPR005743">
    <property type="entry name" value="GyrA"/>
</dbReference>
<dbReference type="FunFam" id="1.10.268.10:FF:000001">
    <property type="entry name" value="DNA gyrase subunit A"/>
    <property type="match status" value="1"/>
</dbReference>
<dbReference type="GO" id="GO:0003677">
    <property type="term" value="F:DNA binding"/>
    <property type="evidence" value="ECO:0007669"/>
    <property type="project" value="UniProtKB-UniRule"/>
</dbReference>
<dbReference type="InterPro" id="IPR002205">
    <property type="entry name" value="Topo_IIA_dom_A"/>
</dbReference>
<comment type="similarity">
    <text evidence="2 9">Belongs to the type II topoisomerase GyrA/ParC subunit family.</text>
</comment>
<dbReference type="Gene3D" id="3.90.199.10">
    <property type="entry name" value="Topoisomerase II, domain 5"/>
    <property type="match status" value="1"/>
</dbReference>
<dbReference type="GO" id="GO:0009330">
    <property type="term" value="C:DNA topoisomerase type II (double strand cut, ATP-hydrolyzing) complex"/>
    <property type="evidence" value="ECO:0007669"/>
    <property type="project" value="TreeGrafter"/>
</dbReference>
<evidence type="ECO:0000256" key="5">
    <source>
        <dbReference type="ARBA" id="ARBA00023029"/>
    </source>
</evidence>
<proteinExistence type="inferred from homology"/>
<dbReference type="EC" id="5.6.2.2" evidence="9"/>
<dbReference type="RefSeq" id="WP_183729343.1">
    <property type="nucleotide sequence ID" value="NZ_JACHID010000002.1"/>
</dbReference>
<keyword evidence="3 9" id="KW-0547">Nucleotide-binding</keyword>
<gene>
    <name evidence="9" type="primary">gyrA</name>
    <name evidence="12" type="ORF">HNR37_000474</name>
</gene>
<dbReference type="PANTHER" id="PTHR43493">
    <property type="entry name" value="DNA GYRASE/TOPOISOMERASE SUBUNIT A"/>
    <property type="match status" value="1"/>
</dbReference>
<accession>A0A7W8DGF0</accession>
<dbReference type="AlphaFoldDB" id="A0A7W8DGF0"/>
<keyword evidence="4 9" id="KW-0067">ATP-binding</keyword>
<dbReference type="GO" id="GO:0034335">
    <property type="term" value="F:DNA negative supercoiling activity"/>
    <property type="evidence" value="ECO:0007669"/>
    <property type="project" value="UniProtKB-ARBA"/>
</dbReference>
<sequence>MSEETLFPEDIQVVDIRREMESAYIDYAMSVIVGRALPDVRDGLKPVHRRVLFAMHELGLANNKSYKKSARVVGDVIGKYHPHGDSAVYDTIVRMEQDFSLRYPLVDGQGNFGSVDGDSAAAMRYTEVRLEKISDEMLKDLEKNTVPFQGNYDDTIFEPRLLPARIPNLLINGSSGIAVGMATNIPPHNLGEVVDGLLHLLQNPEADLMELMQFIKGPDFPTAAFISGKQGILDAYRTGRGRIKIRARAEIEAGRGGRETIIVSEIPYQVNKSKLLEKIAELVKEKRIEGIADLRDESDRDGMRIVIEIKKGEHAESILNRLYKFTAMETTFGIINLALVDNSPQVLPLKNILELFIEHRREIIIARTKFDLAGAIKKAHILEGLKRAIENLDEVIERIRASASGKEAKVDLIERFHFSEEQAQAILDMRLQRLTGLEIEKIVRDYEEVLAVIEDLQDILSSDARVVGIIRDELLEVREKYADPRRSQIVDDLSEIDMEDLIPDLPTVITLTNDGYVKRTPADTYKSQHRGGKGKIGLDIKDGDFVRDIFVCNTHEYLMIFTDRGRVYWIKAYAIPEQARSSRGKAIVNFVELEKDEKISTVFPVREFSDDKFLLFITKNGVAKKTALSEYANIRKKGVNAIKLDDDDELIQVMYTAGNNTIMVTTRFGSCIHFEEEQIRTVSRVSRGVRGISLMNNDYVVSAQTISHEHEPSYMLTITDLGYGKRTAIEEYRLQSRGGKGNLTIKTTTKNGLVVRALQTCDGDEILLLSREGKIIRLAAEHIRITSRNTQGVKLVDLSKDDRIISVAIAKTEDEEA</sequence>
<comment type="caution">
    <text evidence="12">The sequence shown here is derived from an EMBL/GenBank/DDBJ whole genome shotgun (WGS) entry which is preliminary data.</text>
</comment>
<protein>
    <recommendedName>
        <fullName evidence="9">DNA gyrase subunit A</fullName>
        <ecNumber evidence="9">5.6.2.2</ecNumber>
    </recommendedName>
</protein>
<evidence type="ECO:0000256" key="1">
    <source>
        <dbReference type="ARBA" id="ARBA00000185"/>
    </source>
</evidence>
<evidence type="ECO:0000256" key="3">
    <source>
        <dbReference type="ARBA" id="ARBA00022741"/>
    </source>
</evidence>
<feature type="domain" description="Topo IIA-type catalytic" evidence="11">
    <location>
        <begin position="37"/>
        <end position="501"/>
    </location>
</feature>
<dbReference type="Gene3D" id="1.10.268.10">
    <property type="entry name" value="Topoisomerase, domain 3"/>
    <property type="match status" value="1"/>
</dbReference>
<dbReference type="SUPFAM" id="SSF56719">
    <property type="entry name" value="Type II DNA topoisomerase"/>
    <property type="match status" value="1"/>
</dbReference>
<evidence type="ECO:0000256" key="10">
    <source>
        <dbReference type="PROSITE-ProRule" id="PRU01384"/>
    </source>
</evidence>
<dbReference type="NCBIfam" id="TIGR01063">
    <property type="entry name" value="gyrA"/>
    <property type="match status" value="1"/>
</dbReference>
<dbReference type="SMART" id="SM00434">
    <property type="entry name" value="TOP4c"/>
    <property type="match status" value="1"/>
</dbReference>
<dbReference type="Pfam" id="PF03989">
    <property type="entry name" value="DNA_gyraseA_C"/>
    <property type="match status" value="6"/>
</dbReference>
<dbReference type="SUPFAM" id="SSF101904">
    <property type="entry name" value="GyrA/ParC C-terminal domain-like"/>
    <property type="match status" value="1"/>
</dbReference>
<dbReference type="GO" id="GO:0006265">
    <property type="term" value="P:DNA topological change"/>
    <property type="evidence" value="ECO:0007669"/>
    <property type="project" value="UniProtKB-UniRule"/>
</dbReference>
<dbReference type="HAMAP" id="MF_01897">
    <property type="entry name" value="GyrA"/>
    <property type="match status" value="1"/>
</dbReference>
<reference evidence="12 13" key="1">
    <citation type="submission" date="2020-08" db="EMBL/GenBank/DDBJ databases">
        <title>Genomic Encyclopedia of Type Strains, Phase IV (KMG-IV): sequencing the most valuable type-strain genomes for metagenomic binning, comparative biology and taxonomic classification.</title>
        <authorList>
            <person name="Goeker M."/>
        </authorList>
    </citation>
    <scope>NUCLEOTIDE SEQUENCE [LARGE SCALE GENOMIC DNA]</scope>
    <source>
        <strain evidence="12 13">DSM 22071</strain>
    </source>
</reference>
<comment type="function">
    <text evidence="9">A type II topoisomerase that negatively supercoils closed circular double-stranded (ds) DNA in an ATP-dependent manner to modulate DNA topology and maintain chromosomes in an underwound state. Negative supercoiling favors strand separation, and DNA replication, transcription, recombination and repair, all of which involve strand separation. Also able to catalyze the interconversion of other topological isomers of dsDNA rings, including catenanes and knotted rings. Type II topoisomerases break and join 2 DNA strands simultaneously in an ATP-dependent manner.</text>
</comment>
<dbReference type="GO" id="GO:0005694">
    <property type="term" value="C:chromosome"/>
    <property type="evidence" value="ECO:0007669"/>
    <property type="project" value="InterPro"/>
</dbReference>
<evidence type="ECO:0000313" key="13">
    <source>
        <dbReference type="Proteomes" id="UP000528322"/>
    </source>
</evidence>
<dbReference type="GO" id="GO:0005524">
    <property type="term" value="F:ATP binding"/>
    <property type="evidence" value="ECO:0007669"/>
    <property type="project" value="UniProtKB-UniRule"/>
</dbReference>
<keyword evidence="5 9" id="KW-0799">Topoisomerase</keyword>
<dbReference type="InterPro" id="IPR006691">
    <property type="entry name" value="GyrA/parC_rep"/>
</dbReference>
<evidence type="ECO:0000256" key="6">
    <source>
        <dbReference type="ARBA" id="ARBA00023125"/>
    </source>
</evidence>
<comment type="subunit">
    <text evidence="8">Heterotetramer composed of ParC and ParE.</text>
</comment>
<keyword evidence="13" id="KW-1185">Reference proteome</keyword>
<dbReference type="GO" id="GO:0005737">
    <property type="term" value="C:cytoplasm"/>
    <property type="evidence" value="ECO:0007669"/>
    <property type="project" value="UniProtKB-SubCell"/>
</dbReference>
<dbReference type="Pfam" id="PF00521">
    <property type="entry name" value="DNA_topoisoIV"/>
    <property type="match status" value="1"/>
</dbReference>